<dbReference type="RefSeq" id="WP_218111377.1">
    <property type="nucleotide sequence ID" value="NZ_CP065383.1"/>
</dbReference>
<dbReference type="PROSITE" id="PS51464">
    <property type="entry name" value="SIS"/>
    <property type="match status" value="1"/>
</dbReference>
<dbReference type="AlphaFoldDB" id="A0A7T1AMZ4"/>
<dbReference type="InterPro" id="IPR050099">
    <property type="entry name" value="SIS_GmhA/DiaA_subfam"/>
</dbReference>
<dbReference type="SUPFAM" id="SSF53697">
    <property type="entry name" value="SIS domain"/>
    <property type="match status" value="1"/>
</dbReference>
<feature type="domain" description="SIS" evidence="1">
    <location>
        <begin position="37"/>
        <end position="205"/>
    </location>
</feature>
<keyword evidence="3" id="KW-1185">Reference proteome</keyword>
<dbReference type="InterPro" id="IPR046348">
    <property type="entry name" value="SIS_dom_sf"/>
</dbReference>
<evidence type="ECO:0000259" key="1">
    <source>
        <dbReference type="PROSITE" id="PS51464"/>
    </source>
</evidence>
<sequence length="249" mass="27767">MDMNFAFNLSYYEKVNNQLRNIIDSEKEKMMQASVQIAQSIANQGLVHIFGTGHSHLFGEEAFYRAGGLACVNPILEPSLMLHAGAMKSSALEDLQGYAEKIFNHVQPEKSDIFIIFSNSGVNHVPVEMAKIVKNSQLPLIGIGSKKYSEFLKNTKKRQSLSDFSDIFIDNHAEIGDAVLSVFGIEQKIAPTSTVCGAFILNLILANVSMWLVQQQKITPPIFISGNLPDGKKKNTELYNQYRKRVRAL</sequence>
<gene>
    <name evidence="2" type="ORF">RT761_02113</name>
</gene>
<name>A0A7T1AMZ4_ATRLM</name>
<dbReference type="InterPro" id="IPR035472">
    <property type="entry name" value="RpiR-like_SIS"/>
</dbReference>
<accession>A0A7T1AMZ4</accession>
<organism evidence="2 3">
    <name type="scientific">Atribacter laminatus</name>
    <dbReference type="NCBI Taxonomy" id="2847778"/>
    <lineage>
        <taxon>Bacteria</taxon>
        <taxon>Pseudomonadati</taxon>
        <taxon>Atribacterota</taxon>
        <taxon>Atribacteria</taxon>
        <taxon>Atribacterales</taxon>
        <taxon>Atribacteraceae</taxon>
        <taxon>Atribacter</taxon>
    </lineage>
</organism>
<dbReference type="PANTHER" id="PTHR30390:SF7">
    <property type="entry name" value="PHOSPHOHEPTOSE ISOMERASE"/>
    <property type="match status" value="1"/>
</dbReference>
<proteinExistence type="predicted"/>
<dbReference type="EMBL" id="CP065383">
    <property type="protein sequence ID" value="QPM68886.1"/>
    <property type="molecule type" value="Genomic_DNA"/>
</dbReference>
<dbReference type="Pfam" id="PF13580">
    <property type="entry name" value="SIS_2"/>
    <property type="match status" value="1"/>
</dbReference>
<dbReference type="CDD" id="cd05013">
    <property type="entry name" value="SIS_RpiR"/>
    <property type="match status" value="1"/>
</dbReference>
<reference evidence="2 3" key="1">
    <citation type="journal article" date="2021" name="Nat. Commun.">
        <title>Isolation of a member of the candidate phylum Atribacteria reveals a unique cell membrane structure.</title>
        <authorList>
            <person name="Taiki K."/>
            <person name="Nobu M.K."/>
            <person name="Kusada H."/>
            <person name="Meng X.-Y."/>
            <person name="Hosoki N."/>
            <person name="Uematsu K."/>
            <person name="Yoshioka H."/>
            <person name="Kamagata Y."/>
            <person name="Tamaki H."/>
        </authorList>
    </citation>
    <scope>NUCLEOTIDE SEQUENCE [LARGE SCALE GENOMIC DNA]</scope>
    <source>
        <strain evidence="2 3">RT761</strain>
    </source>
</reference>
<dbReference type="Proteomes" id="UP000594463">
    <property type="component" value="Chromosome"/>
</dbReference>
<dbReference type="GO" id="GO:0097367">
    <property type="term" value="F:carbohydrate derivative binding"/>
    <property type="evidence" value="ECO:0007669"/>
    <property type="project" value="InterPro"/>
</dbReference>
<dbReference type="NCBIfam" id="NF002805">
    <property type="entry name" value="PRK02947.1"/>
    <property type="match status" value="1"/>
</dbReference>
<dbReference type="InterPro" id="IPR001347">
    <property type="entry name" value="SIS_dom"/>
</dbReference>
<dbReference type="PANTHER" id="PTHR30390">
    <property type="entry name" value="SEDOHEPTULOSE 7-PHOSPHATE ISOMERASE / DNAA INITIATOR-ASSOCIATING FACTOR FOR REPLICATION INITIATION"/>
    <property type="match status" value="1"/>
</dbReference>
<evidence type="ECO:0000313" key="3">
    <source>
        <dbReference type="Proteomes" id="UP000594463"/>
    </source>
</evidence>
<dbReference type="Gene3D" id="3.40.50.10490">
    <property type="entry name" value="Glucose-6-phosphate isomerase like protein, domain 1"/>
    <property type="match status" value="1"/>
</dbReference>
<evidence type="ECO:0000313" key="2">
    <source>
        <dbReference type="EMBL" id="QPM68886.1"/>
    </source>
</evidence>
<dbReference type="KEGG" id="alam:RT761_02113"/>
<protein>
    <recommendedName>
        <fullName evidence="1">SIS domain-containing protein</fullName>
    </recommendedName>
</protein>
<dbReference type="GO" id="GO:1901135">
    <property type="term" value="P:carbohydrate derivative metabolic process"/>
    <property type="evidence" value="ECO:0007669"/>
    <property type="project" value="InterPro"/>
</dbReference>